<dbReference type="EMBL" id="JADEXG010000023">
    <property type="protein sequence ID" value="MBE9077896.1"/>
    <property type="molecule type" value="Genomic_DNA"/>
</dbReference>
<name>A0A8J7APL4_9CYAN</name>
<gene>
    <name evidence="2" type="ORF">IQ241_11430</name>
</gene>
<dbReference type="RefSeq" id="WP_193907166.1">
    <property type="nucleotide sequence ID" value="NZ_JADEXG010000023.1"/>
</dbReference>
<comment type="caution">
    <text evidence="2">The sequence shown here is derived from an EMBL/GenBank/DDBJ whole genome shotgun (WGS) entry which is preliminary data.</text>
</comment>
<reference evidence="2" key="1">
    <citation type="submission" date="2020-10" db="EMBL/GenBank/DDBJ databases">
        <authorList>
            <person name="Castelo-Branco R."/>
            <person name="Eusebio N."/>
            <person name="Adriana R."/>
            <person name="Vieira A."/>
            <person name="Brugerolle De Fraissinette N."/>
            <person name="Rezende De Castro R."/>
            <person name="Schneider M.P."/>
            <person name="Vasconcelos V."/>
            <person name="Leao P.N."/>
        </authorList>
    </citation>
    <scope>NUCLEOTIDE SEQUENCE</scope>
    <source>
        <strain evidence="2">LEGE 07310</strain>
    </source>
</reference>
<accession>A0A8J7APL4</accession>
<evidence type="ECO:0000313" key="3">
    <source>
        <dbReference type="Proteomes" id="UP000636505"/>
    </source>
</evidence>
<evidence type="ECO:0000256" key="1">
    <source>
        <dbReference type="SAM" id="SignalP"/>
    </source>
</evidence>
<feature type="chain" id="PRO_5035213623" description="Glycine zipper 2TM domain-containing protein" evidence="1">
    <location>
        <begin position="24"/>
        <end position="194"/>
    </location>
</feature>
<sequence>MKTIFIGGLSALVVVAAKVPAMAVSEVGAVAPTNTQTKQRAQTGRPLSARILGEETLYLNRNTAYPQNLRLQTATSMNGRNLPVGTIVRGRFEPIEGGLRYVADSVEIGDRIYNLNAASDVLHDVKDPRETRVGNILTDAAIGAAGGYAIGEILGRPDLLEVLGGAAAGATVGNVTAPRVVVIKPDEPLTLYSR</sequence>
<evidence type="ECO:0000313" key="2">
    <source>
        <dbReference type="EMBL" id="MBE9077896.1"/>
    </source>
</evidence>
<protein>
    <recommendedName>
        <fullName evidence="4">Glycine zipper 2TM domain-containing protein</fullName>
    </recommendedName>
</protein>
<proteinExistence type="predicted"/>
<keyword evidence="1" id="KW-0732">Signal</keyword>
<evidence type="ECO:0008006" key="4">
    <source>
        <dbReference type="Google" id="ProtNLM"/>
    </source>
</evidence>
<keyword evidence="3" id="KW-1185">Reference proteome</keyword>
<dbReference type="AlphaFoldDB" id="A0A8J7APL4"/>
<feature type="signal peptide" evidence="1">
    <location>
        <begin position="1"/>
        <end position="23"/>
    </location>
</feature>
<organism evidence="2 3">
    <name type="scientific">Vasconcelosia minhoensis LEGE 07310</name>
    <dbReference type="NCBI Taxonomy" id="915328"/>
    <lineage>
        <taxon>Bacteria</taxon>
        <taxon>Bacillati</taxon>
        <taxon>Cyanobacteriota</taxon>
        <taxon>Cyanophyceae</taxon>
        <taxon>Nodosilineales</taxon>
        <taxon>Cymatolegaceae</taxon>
        <taxon>Vasconcelosia</taxon>
        <taxon>Vasconcelosia minhoensis</taxon>
    </lineage>
</organism>
<dbReference type="Proteomes" id="UP000636505">
    <property type="component" value="Unassembled WGS sequence"/>
</dbReference>